<evidence type="ECO:0000313" key="2">
    <source>
        <dbReference type="Proteomes" id="UP000006251"/>
    </source>
</evidence>
<dbReference type="EMBL" id="BAEQ01000050">
    <property type="protein sequence ID" value="GAC29793.1"/>
    <property type="molecule type" value="Genomic_DNA"/>
</dbReference>
<keyword evidence="2" id="KW-1185">Reference proteome</keyword>
<dbReference type="RefSeq" id="WP_006013168.1">
    <property type="nucleotide sequence ID" value="NZ_BAEQ01000050.1"/>
</dbReference>
<comment type="caution">
    <text evidence="1">The sequence shown here is derived from an EMBL/GenBank/DDBJ whole genome shotgun (WGS) entry which is preliminary data.</text>
</comment>
<name>K6ZLQ8_9ALTE</name>
<accession>K6ZLQ8</accession>
<organism evidence="1 2">
    <name type="scientific">Brumicola pallidula DSM 14239 = ACAM 615</name>
    <dbReference type="NCBI Taxonomy" id="1121922"/>
    <lineage>
        <taxon>Bacteria</taxon>
        <taxon>Pseudomonadati</taxon>
        <taxon>Pseudomonadota</taxon>
        <taxon>Gammaproteobacteria</taxon>
        <taxon>Alteromonadales</taxon>
        <taxon>Alteromonadaceae</taxon>
        <taxon>Brumicola</taxon>
    </lineage>
</organism>
<proteinExistence type="predicted"/>
<dbReference type="STRING" id="1121922.GCA_000428905_00423"/>
<gene>
    <name evidence="1" type="ORF">GPAL_2942</name>
</gene>
<sequence length="82" mass="9467">MSKYIGKKTKLEYKKGMLKHPFLDKSGLVFFNTQSTVVTSISVNETIFKEWLDCPQKLRKEDLSKLRTLIEQGFIVESPVAE</sequence>
<dbReference type="Proteomes" id="UP000006251">
    <property type="component" value="Unassembled WGS sequence"/>
</dbReference>
<dbReference type="OrthoDB" id="9883252at2"/>
<reference evidence="2" key="1">
    <citation type="journal article" date="2014" name="Environ. Microbiol.">
        <title>Comparative genomics of the marine bacterial genus Glaciecola reveals the high degree of genomic diversity and genomic characteristic for cold adaptation.</title>
        <authorList>
            <person name="Qin Q.L."/>
            <person name="Xie B.B."/>
            <person name="Yu Y."/>
            <person name="Shu Y.L."/>
            <person name="Rong J.C."/>
            <person name="Zhang Y.J."/>
            <person name="Zhao D.L."/>
            <person name="Chen X.L."/>
            <person name="Zhang X.Y."/>
            <person name="Chen B."/>
            <person name="Zhou B.C."/>
            <person name="Zhang Y.Z."/>
        </authorList>
    </citation>
    <scope>NUCLEOTIDE SEQUENCE [LARGE SCALE GENOMIC DNA]</scope>
    <source>
        <strain evidence="2">ACAM 615</strain>
    </source>
</reference>
<dbReference type="AlphaFoldDB" id="K6ZLQ8"/>
<evidence type="ECO:0000313" key="1">
    <source>
        <dbReference type="EMBL" id="GAC29793.1"/>
    </source>
</evidence>
<protein>
    <submittedName>
        <fullName evidence="1">Uncharacterized protein</fullName>
    </submittedName>
</protein>